<dbReference type="AlphaFoldDB" id="A0A3N4I498"/>
<gene>
    <name evidence="1" type="ORF">BJ508DRAFT_346763</name>
</gene>
<accession>A0A3N4I498</accession>
<organism evidence="1 2">
    <name type="scientific">Ascobolus immersus RN42</name>
    <dbReference type="NCBI Taxonomy" id="1160509"/>
    <lineage>
        <taxon>Eukaryota</taxon>
        <taxon>Fungi</taxon>
        <taxon>Dikarya</taxon>
        <taxon>Ascomycota</taxon>
        <taxon>Pezizomycotina</taxon>
        <taxon>Pezizomycetes</taxon>
        <taxon>Pezizales</taxon>
        <taxon>Ascobolaceae</taxon>
        <taxon>Ascobolus</taxon>
    </lineage>
</organism>
<dbReference type="EMBL" id="ML119684">
    <property type="protein sequence ID" value="RPA80859.1"/>
    <property type="molecule type" value="Genomic_DNA"/>
</dbReference>
<protein>
    <submittedName>
        <fullName evidence="1">Uncharacterized protein</fullName>
    </submittedName>
</protein>
<evidence type="ECO:0000313" key="1">
    <source>
        <dbReference type="EMBL" id="RPA80859.1"/>
    </source>
</evidence>
<dbReference type="Proteomes" id="UP000275078">
    <property type="component" value="Unassembled WGS sequence"/>
</dbReference>
<evidence type="ECO:0000313" key="2">
    <source>
        <dbReference type="Proteomes" id="UP000275078"/>
    </source>
</evidence>
<proteinExistence type="predicted"/>
<sequence length="336" mass="38935">MHFTSLPAEIRLEIADHLLGQDHSAYRHTHRSTYHLLNNHQSHHWYSIGNQYKQHHTATVTAIRHLINDNIYAWYSNIYHGQPRLSSAAHTAGASAPLSTLNKNLTLLTDLYKLATRDSVLPTLQHYAAREYPLARRCTQLLGSILRGRLELFNLSGIGPILNQLMTVLQRAHRASKRSHDHRHHSERSLCGNYACSSIGKAWRLYTLRKMAEVLKPVLKELEGGRDLEVLGEALRVAMELMKCSEALRDMWGVFGRLEDEPACESTVQIPDKAHFVRTYGYRWRRYYRKYKAGGTGQMADKSRFVSAYRNRWRRLYEEYTSSPAPMDWHGLDDYY</sequence>
<reference evidence="1 2" key="1">
    <citation type="journal article" date="2018" name="Nat. Ecol. Evol.">
        <title>Pezizomycetes genomes reveal the molecular basis of ectomycorrhizal truffle lifestyle.</title>
        <authorList>
            <person name="Murat C."/>
            <person name="Payen T."/>
            <person name="Noel B."/>
            <person name="Kuo A."/>
            <person name="Morin E."/>
            <person name="Chen J."/>
            <person name="Kohler A."/>
            <person name="Krizsan K."/>
            <person name="Balestrini R."/>
            <person name="Da Silva C."/>
            <person name="Montanini B."/>
            <person name="Hainaut M."/>
            <person name="Levati E."/>
            <person name="Barry K.W."/>
            <person name="Belfiori B."/>
            <person name="Cichocki N."/>
            <person name="Clum A."/>
            <person name="Dockter R.B."/>
            <person name="Fauchery L."/>
            <person name="Guy J."/>
            <person name="Iotti M."/>
            <person name="Le Tacon F."/>
            <person name="Lindquist E.A."/>
            <person name="Lipzen A."/>
            <person name="Malagnac F."/>
            <person name="Mello A."/>
            <person name="Molinier V."/>
            <person name="Miyauchi S."/>
            <person name="Poulain J."/>
            <person name="Riccioni C."/>
            <person name="Rubini A."/>
            <person name="Sitrit Y."/>
            <person name="Splivallo R."/>
            <person name="Traeger S."/>
            <person name="Wang M."/>
            <person name="Zifcakova L."/>
            <person name="Wipf D."/>
            <person name="Zambonelli A."/>
            <person name="Paolocci F."/>
            <person name="Nowrousian M."/>
            <person name="Ottonello S."/>
            <person name="Baldrian P."/>
            <person name="Spatafora J.W."/>
            <person name="Henrissat B."/>
            <person name="Nagy L.G."/>
            <person name="Aury J.M."/>
            <person name="Wincker P."/>
            <person name="Grigoriev I.V."/>
            <person name="Bonfante P."/>
            <person name="Martin F.M."/>
        </authorList>
    </citation>
    <scope>NUCLEOTIDE SEQUENCE [LARGE SCALE GENOMIC DNA]</scope>
    <source>
        <strain evidence="1 2">RN42</strain>
    </source>
</reference>
<keyword evidence="2" id="KW-1185">Reference proteome</keyword>
<name>A0A3N4I498_ASCIM</name>